<reference evidence="1 2" key="1">
    <citation type="submission" date="2019-08" db="EMBL/GenBank/DDBJ databases">
        <title>In-depth cultivation of the pig gut microbiome towards novel bacterial diversity and tailored functional studies.</title>
        <authorList>
            <person name="Wylensek D."/>
            <person name="Hitch T.C.A."/>
            <person name="Clavel T."/>
        </authorList>
    </citation>
    <scope>NUCLEOTIDE SEQUENCE [LARGE SCALE GENOMIC DNA]</scope>
    <source>
        <strain evidence="1 2">Oil-RF-744-WCA-WT-10</strain>
    </source>
</reference>
<dbReference type="Proteomes" id="UP000483362">
    <property type="component" value="Unassembled WGS sequence"/>
</dbReference>
<protein>
    <submittedName>
        <fullName evidence="1">Uncharacterized protein</fullName>
    </submittedName>
</protein>
<keyword evidence="2" id="KW-1185">Reference proteome</keyword>
<dbReference type="AlphaFoldDB" id="A0A6L5XGN4"/>
<evidence type="ECO:0000313" key="1">
    <source>
        <dbReference type="EMBL" id="MSS18691.1"/>
    </source>
</evidence>
<organism evidence="1 2">
    <name type="scientific">Sodaliphilus pleomorphus</name>
    <dbReference type="NCBI Taxonomy" id="2606626"/>
    <lineage>
        <taxon>Bacteria</taxon>
        <taxon>Pseudomonadati</taxon>
        <taxon>Bacteroidota</taxon>
        <taxon>Bacteroidia</taxon>
        <taxon>Bacteroidales</taxon>
        <taxon>Muribaculaceae</taxon>
        <taxon>Sodaliphilus</taxon>
    </lineage>
</organism>
<evidence type="ECO:0000313" key="2">
    <source>
        <dbReference type="Proteomes" id="UP000483362"/>
    </source>
</evidence>
<sequence>MIRNLEACMAILALVLCMGWSSCARQRSVDVVAHAPFLQRLGLEDVDKVAFDDKMQIDSSSVRIPVGGAAFEALLGQVARTNAVGDDEDPAGCCIVGARRLASDFVLINFSLDTGVGGLGFMAVYDAAGRLTDYMNVGTWHCEQPSYRTPQGGLALVERDNIVCRFDGDNAFTLVKENSEYEAVAGNVAGEAYHKVADVWAQVREFNYGIDAKGHFVPKGVVVKKQLGMTAEQKLAYAIDDLGCLPMSDRSKYDKINQMAARLKHLAPEHDEWARDLQPIVRDAYDRNPAEFLNWLYSRRGSGNHLAFVFSTIYTGGLEEKTTLLDHIDALDNAAARTYLG</sequence>
<name>A0A6L5XGN4_9BACT</name>
<dbReference type="PROSITE" id="PS51257">
    <property type="entry name" value="PROKAR_LIPOPROTEIN"/>
    <property type="match status" value="1"/>
</dbReference>
<accession>A0A6L5XGN4</accession>
<proteinExistence type="predicted"/>
<gene>
    <name evidence="1" type="ORF">FYJ29_13130</name>
</gene>
<dbReference type="EMBL" id="VULT01000030">
    <property type="protein sequence ID" value="MSS18691.1"/>
    <property type="molecule type" value="Genomic_DNA"/>
</dbReference>
<comment type="caution">
    <text evidence="1">The sequence shown here is derived from an EMBL/GenBank/DDBJ whole genome shotgun (WGS) entry which is preliminary data.</text>
</comment>
<dbReference type="RefSeq" id="WP_154538334.1">
    <property type="nucleotide sequence ID" value="NZ_VULT01000030.1"/>
</dbReference>
<feature type="non-terminal residue" evidence="1">
    <location>
        <position position="341"/>
    </location>
</feature>